<accession>A0ABU0LZN7</accession>
<evidence type="ECO:0000313" key="11">
    <source>
        <dbReference type="EMBL" id="MDQ0514050.1"/>
    </source>
</evidence>
<dbReference type="Gene3D" id="3.40.50.620">
    <property type="entry name" value="HUPs"/>
    <property type="match status" value="1"/>
</dbReference>
<keyword evidence="6" id="KW-0460">Magnesium</keyword>
<dbReference type="PANTHER" id="PTHR21342">
    <property type="entry name" value="PHOSPHOPANTETHEINE ADENYLYLTRANSFERASE"/>
    <property type="match status" value="1"/>
</dbReference>
<proteinExistence type="predicted"/>
<evidence type="ECO:0000313" key="12">
    <source>
        <dbReference type="Proteomes" id="UP001240643"/>
    </source>
</evidence>
<keyword evidence="5" id="KW-0067">ATP-binding</keyword>
<dbReference type="InterPro" id="IPR004821">
    <property type="entry name" value="Cyt_trans-like"/>
</dbReference>
<sequence length="140" mass="15638">MKTKKALFAGTFEIFHSGHVDVLLQAAGLFDFVYVAVSYNPYKTNASPIDERLERAQAKIAELKLTNVAVIKNNGFGVICARLNGCQYLVRGIRNVNDVQHELDLATRNQELEPTIRTVLLVAKNELRHTSSTNILTPKK</sequence>
<evidence type="ECO:0000256" key="1">
    <source>
        <dbReference type="ARBA" id="ARBA00022490"/>
    </source>
</evidence>
<reference evidence="11" key="1">
    <citation type="submission" date="2023-07" db="EMBL/GenBank/DDBJ databases">
        <title>Genomic Encyclopedia of Type Strains, Phase IV (KMG-IV): sequencing the most valuable type-strain genomes for metagenomic binning, comparative biology and taxonomic classification.</title>
        <authorList>
            <person name="Goeker M."/>
        </authorList>
    </citation>
    <scope>NUCLEOTIDE SEQUENCE [LARGE SCALE GENOMIC DNA]</scope>
    <source>
        <strain evidence="11">DSM 21204</strain>
    </source>
</reference>
<dbReference type="SUPFAM" id="SSF52374">
    <property type="entry name" value="Nucleotidylyl transferase"/>
    <property type="match status" value="1"/>
</dbReference>
<dbReference type="Pfam" id="PF01467">
    <property type="entry name" value="CTP_transf_like"/>
    <property type="match status" value="1"/>
</dbReference>
<evidence type="ECO:0000256" key="5">
    <source>
        <dbReference type="ARBA" id="ARBA00022840"/>
    </source>
</evidence>
<evidence type="ECO:0000259" key="10">
    <source>
        <dbReference type="Pfam" id="PF01467"/>
    </source>
</evidence>
<evidence type="ECO:0000256" key="3">
    <source>
        <dbReference type="ARBA" id="ARBA00022695"/>
    </source>
</evidence>
<keyword evidence="4" id="KW-0547">Nucleotide-binding</keyword>
<evidence type="ECO:0000256" key="6">
    <source>
        <dbReference type="ARBA" id="ARBA00022842"/>
    </source>
</evidence>
<dbReference type="InterPro" id="IPR001980">
    <property type="entry name" value="PPAT"/>
</dbReference>
<dbReference type="EMBL" id="JAUSWO010000001">
    <property type="protein sequence ID" value="MDQ0514050.1"/>
    <property type="molecule type" value="Genomic_DNA"/>
</dbReference>
<organism evidence="11 12">
    <name type="scientific">Mycoplasmoides fastidiosum</name>
    <dbReference type="NCBI Taxonomy" id="92758"/>
    <lineage>
        <taxon>Bacteria</taxon>
        <taxon>Bacillati</taxon>
        <taxon>Mycoplasmatota</taxon>
        <taxon>Mycoplasmoidales</taxon>
        <taxon>Mycoplasmoidaceae</taxon>
        <taxon>Mycoplasmoides</taxon>
    </lineage>
</organism>
<dbReference type="InterPro" id="IPR014729">
    <property type="entry name" value="Rossmann-like_a/b/a_fold"/>
</dbReference>
<keyword evidence="2 11" id="KW-0808">Transferase</keyword>
<keyword evidence="3 11" id="KW-0548">Nucleotidyltransferase</keyword>
<dbReference type="NCBIfam" id="TIGR01510">
    <property type="entry name" value="coaD_prev_kdtB"/>
    <property type="match status" value="1"/>
</dbReference>
<dbReference type="GO" id="GO:0004595">
    <property type="term" value="F:pantetheine-phosphate adenylyltransferase activity"/>
    <property type="evidence" value="ECO:0007669"/>
    <property type="project" value="UniProtKB-EC"/>
</dbReference>
<protein>
    <recommendedName>
        <fullName evidence="9">Pantetheine-phosphate adenylyltransferase</fullName>
        <ecNumber evidence="9">2.7.7.3</ecNumber>
    </recommendedName>
</protein>
<comment type="catalytic activity">
    <reaction evidence="8">
        <text>(R)-4'-phosphopantetheine + ATP + H(+) = 3'-dephospho-CoA + diphosphate</text>
        <dbReference type="Rhea" id="RHEA:19801"/>
        <dbReference type="ChEBI" id="CHEBI:15378"/>
        <dbReference type="ChEBI" id="CHEBI:30616"/>
        <dbReference type="ChEBI" id="CHEBI:33019"/>
        <dbReference type="ChEBI" id="CHEBI:57328"/>
        <dbReference type="ChEBI" id="CHEBI:61723"/>
        <dbReference type="EC" id="2.7.7.3"/>
    </reaction>
</comment>
<evidence type="ECO:0000256" key="7">
    <source>
        <dbReference type="ARBA" id="ARBA00022993"/>
    </source>
</evidence>
<dbReference type="Proteomes" id="UP001240643">
    <property type="component" value="Unassembled WGS sequence"/>
</dbReference>
<dbReference type="EC" id="2.7.7.3" evidence="9"/>
<evidence type="ECO:0000256" key="8">
    <source>
        <dbReference type="ARBA" id="ARBA00029346"/>
    </source>
</evidence>
<comment type="caution">
    <text evidence="11">The sequence shown here is derived from an EMBL/GenBank/DDBJ whole genome shotgun (WGS) entry which is preliminary data.</text>
</comment>
<evidence type="ECO:0000256" key="4">
    <source>
        <dbReference type="ARBA" id="ARBA00022741"/>
    </source>
</evidence>
<dbReference type="PRINTS" id="PR01020">
    <property type="entry name" value="LPSBIOSNTHSS"/>
</dbReference>
<keyword evidence="12" id="KW-1185">Reference proteome</keyword>
<evidence type="ECO:0000256" key="2">
    <source>
        <dbReference type="ARBA" id="ARBA00022679"/>
    </source>
</evidence>
<dbReference type="NCBIfam" id="TIGR00125">
    <property type="entry name" value="cyt_tran_rel"/>
    <property type="match status" value="1"/>
</dbReference>
<keyword evidence="7" id="KW-0173">Coenzyme A biosynthesis</keyword>
<feature type="domain" description="Cytidyltransferase-like" evidence="10">
    <location>
        <begin position="7"/>
        <end position="135"/>
    </location>
</feature>
<gene>
    <name evidence="11" type="ORF">J2Z62_000488</name>
</gene>
<keyword evidence="1" id="KW-0963">Cytoplasm</keyword>
<dbReference type="RefSeq" id="WP_256547258.1">
    <property type="nucleotide sequence ID" value="NZ_CP101809.1"/>
</dbReference>
<evidence type="ECO:0000256" key="9">
    <source>
        <dbReference type="NCBIfam" id="TIGR01510"/>
    </source>
</evidence>
<name>A0ABU0LZN7_9BACT</name>
<dbReference type="PANTHER" id="PTHR21342:SF1">
    <property type="entry name" value="PHOSPHOPANTETHEINE ADENYLYLTRANSFERASE"/>
    <property type="match status" value="1"/>
</dbReference>